<keyword evidence="6" id="KW-0915">Sodium</keyword>
<dbReference type="GO" id="GO:0016020">
    <property type="term" value="C:membrane"/>
    <property type="evidence" value="ECO:0007669"/>
    <property type="project" value="UniProtKB-SubCell"/>
</dbReference>
<evidence type="ECO:0000256" key="9">
    <source>
        <dbReference type="ARBA" id="ARBA00023201"/>
    </source>
</evidence>
<feature type="transmembrane region" description="Helical" evidence="11">
    <location>
        <begin position="27"/>
        <end position="43"/>
    </location>
</feature>
<keyword evidence="2" id="KW-0813">Transport</keyword>
<evidence type="ECO:0000259" key="12">
    <source>
        <dbReference type="Pfam" id="PF03600"/>
    </source>
</evidence>
<dbReference type="PANTHER" id="PTHR43269:SF2">
    <property type="entry name" value="SODIUM_PROTON ANTIPORTER 1-RELATED"/>
    <property type="match status" value="1"/>
</dbReference>
<keyword evidence="4 11" id="KW-0812">Transmembrane</keyword>
<keyword evidence="8 11" id="KW-0472">Membrane</keyword>
<dbReference type="Proteomes" id="UP000198648">
    <property type="component" value="Unassembled WGS sequence"/>
</dbReference>
<dbReference type="EMBL" id="FOEI01000001">
    <property type="protein sequence ID" value="SEP59759.1"/>
    <property type="molecule type" value="Genomic_DNA"/>
</dbReference>
<keyword evidence="14" id="KW-1185">Reference proteome</keyword>
<evidence type="ECO:0000256" key="4">
    <source>
        <dbReference type="ARBA" id="ARBA00022692"/>
    </source>
</evidence>
<evidence type="ECO:0000313" key="14">
    <source>
        <dbReference type="Proteomes" id="UP000198648"/>
    </source>
</evidence>
<proteinExistence type="inferred from homology"/>
<name>A0A1H8Z5M3_9FLAO</name>
<feature type="transmembrane region" description="Helical" evidence="11">
    <location>
        <begin position="55"/>
        <end position="79"/>
    </location>
</feature>
<evidence type="ECO:0000256" key="6">
    <source>
        <dbReference type="ARBA" id="ARBA00023053"/>
    </source>
</evidence>
<gene>
    <name evidence="13" type="ORF">SAMN05444005_101508</name>
</gene>
<keyword evidence="5 11" id="KW-1133">Transmembrane helix</keyword>
<feature type="transmembrane region" description="Helical" evidence="11">
    <location>
        <begin position="99"/>
        <end position="127"/>
    </location>
</feature>
<dbReference type="GO" id="GO:0006814">
    <property type="term" value="P:sodium ion transport"/>
    <property type="evidence" value="ECO:0007669"/>
    <property type="project" value="UniProtKB-KW"/>
</dbReference>
<evidence type="ECO:0000256" key="11">
    <source>
        <dbReference type="SAM" id="Phobius"/>
    </source>
</evidence>
<feature type="transmembrane region" description="Helical" evidence="11">
    <location>
        <begin position="181"/>
        <end position="200"/>
    </location>
</feature>
<feature type="transmembrane region" description="Helical" evidence="11">
    <location>
        <begin position="363"/>
        <end position="388"/>
    </location>
</feature>
<feature type="transmembrane region" description="Helical" evidence="11">
    <location>
        <begin position="289"/>
        <end position="311"/>
    </location>
</feature>
<reference evidence="13 14" key="1">
    <citation type="submission" date="2016-10" db="EMBL/GenBank/DDBJ databases">
        <authorList>
            <person name="de Groot N.N."/>
        </authorList>
    </citation>
    <scope>NUCLEOTIDE SEQUENCE [LARGE SCALE GENOMIC DNA]</scope>
    <source>
        <strain evidence="13 14">DSM 27078</strain>
    </source>
</reference>
<sequence length="424" mass="47034">MTILVLAIFIIGYLLIAFEHPLKLNKAASALLTGVLCWTIYIFSQTQKEVVVEELLHHLGEIASILFFLLGAMTIVELIDSHDGFKIITNKIKTRSKSRLLWIIAIITFFLSALLDNLTTAIVMTSLITKLLKEKEDRLWFVGLIIIAANAGGAFSPLGDVTTTMLWIGNQITALNIIKELFIPSIFVCLIPLLILSYKFRKQTFIFENVKDDNFNEKEANLVLIVGIAMLLFVPIFKMITHLPPFMGVMLALSILWVFVSIIHKDKPEDVKNKYMVTHALQKVDSPSILFFLGILLAVSSLQSFGILGTMAESLTSTLKDEYLIGTVLGLLSAVVDNVPLVAAVQGMFSLEQYPTDHHFWEFLALTTGTGGSAIIIGSAAGVAAMGIENVDFMWYLKKISWLALIGFFAGILVFLGESYLFNF</sequence>
<dbReference type="OrthoDB" id="9772058at2"/>
<evidence type="ECO:0000256" key="2">
    <source>
        <dbReference type="ARBA" id="ARBA00022448"/>
    </source>
</evidence>
<dbReference type="GO" id="GO:0015297">
    <property type="term" value="F:antiporter activity"/>
    <property type="evidence" value="ECO:0007669"/>
    <property type="project" value="UniProtKB-KW"/>
</dbReference>
<dbReference type="STRING" id="1299341.SAMN05444005_101508"/>
<feature type="transmembrane region" description="Helical" evidence="11">
    <location>
        <begin position="400"/>
        <end position="422"/>
    </location>
</feature>
<protein>
    <submittedName>
        <fullName evidence="13">Sodium/proton antiporter, NhaD family</fullName>
    </submittedName>
</protein>
<comment type="subcellular location">
    <subcellularLocation>
        <location evidence="1">Membrane</location>
        <topology evidence="1">Multi-pass membrane protein</topology>
    </subcellularLocation>
</comment>
<dbReference type="InterPro" id="IPR045016">
    <property type="entry name" value="NhaD-like"/>
</dbReference>
<dbReference type="PANTHER" id="PTHR43269">
    <property type="entry name" value="SODIUM/PROTON ANTIPORTER 1-RELATED"/>
    <property type="match status" value="1"/>
</dbReference>
<evidence type="ECO:0000256" key="5">
    <source>
        <dbReference type="ARBA" id="ARBA00022989"/>
    </source>
</evidence>
<feature type="transmembrane region" description="Helical" evidence="11">
    <location>
        <begin position="246"/>
        <end position="264"/>
    </location>
</feature>
<feature type="transmembrane region" description="Helical" evidence="11">
    <location>
        <begin position="323"/>
        <end position="351"/>
    </location>
</feature>
<dbReference type="NCBIfam" id="NF038006">
    <property type="entry name" value="NhaD_1"/>
    <property type="match status" value="1"/>
</dbReference>
<comment type="similarity">
    <text evidence="10">Belongs to the NhaD Na(+)/H(+) (TC 2.A.62) antiporter family.</text>
</comment>
<evidence type="ECO:0000256" key="1">
    <source>
        <dbReference type="ARBA" id="ARBA00004141"/>
    </source>
</evidence>
<feature type="transmembrane region" description="Helical" evidence="11">
    <location>
        <begin position="139"/>
        <end position="158"/>
    </location>
</feature>
<feature type="domain" description="Citrate transporter-like" evidence="12">
    <location>
        <begin position="13"/>
        <end position="354"/>
    </location>
</feature>
<evidence type="ECO:0000256" key="7">
    <source>
        <dbReference type="ARBA" id="ARBA00023065"/>
    </source>
</evidence>
<evidence type="ECO:0000256" key="3">
    <source>
        <dbReference type="ARBA" id="ARBA00022449"/>
    </source>
</evidence>
<evidence type="ECO:0000256" key="10">
    <source>
        <dbReference type="ARBA" id="ARBA00025753"/>
    </source>
</evidence>
<feature type="transmembrane region" description="Helical" evidence="11">
    <location>
        <begin position="221"/>
        <end position="240"/>
    </location>
</feature>
<keyword evidence="3" id="KW-0050">Antiport</keyword>
<keyword evidence="7" id="KW-0406">Ion transport</keyword>
<dbReference type="Pfam" id="PF03600">
    <property type="entry name" value="CitMHS"/>
    <property type="match status" value="1"/>
</dbReference>
<organism evidence="13 14">
    <name type="scientific">Flavobacterium urocaniciphilum</name>
    <dbReference type="NCBI Taxonomy" id="1299341"/>
    <lineage>
        <taxon>Bacteria</taxon>
        <taxon>Pseudomonadati</taxon>
        <taxon>Bacteroidota</taxon>
        <taxon>Flavobacteriia</taxon>
        <taxon>Flavobacteriales</taxon>
        <taxon>Flavobacteriaceae</taxon>
        <taxon>Flavobacterium</taxon>
    </lineage>
</organism>
<evidence type="ECO:0000256" key="8">
    <source>
        <dbReference type="ARBA" id="ARBA00023136"/>
    </source>
</evidence>
<evidence type="ECO:0000313" key="13">
    <source>
        <dbReference type="EMBL" id="SEP59759.1"/>
    </source>
</evidence>
<dbReference type="InterPro" id="IPR004680">
    <property type="entry name" value="Cit_transptr-like_dom"/>
</dbReference>
<keyword evidence="9" id="KW-0739">Sodium transport</keyword>
<dbReference type="RefSeq" id="WP_091464703.1">
    <property type="nucleotide sequence ID" value="NZ_FOEI01000001.1"/>
</dbReference>
<accession>A0A1H8Z5M3</accession>
<dbReference type="AlphaFoldDB" id="A0A1H8Z5M3"/>